<evidence type="ECO:0000256" key="1">
    <source>
        <dbReference type="ARBA" id="ARBA00022729"/>
    </source>
</evidence>
<sequence length="725" mass="78717">MKHSLLFISPLLISLTACGGGGSNPFSADSSPAANATPTTEVPFTAIPMPRDCTRKSWVAGTTEWCDGALIYRDYVYDDYGADAGLAGLDPLSVMNLLVRGGTHYSPLAITPGLLSPTAGDQAYPQGLENTADLVSLMLSLQGNELQVRFELNTLYDQNNSIAALAIDTDNDPATGGGDWPGFGIHSDGWEQLHVFRDGDPASNIISGTFPVPETPEWRIQAVVAQADGTVMNVAFRGPHESARAGAVPDQILPDAGNFWEDNQARVLATGDISEFGEQVSLADLRARVNRPAPAVTGFQQRVYTSDYTLPPGEGVSITGLPGRHGDTQYPCEQYFHYLGQYQPYGVYVPDQEGPHELQIVMHGCEANHASQINQTNFQQSFAEDNNRILAAPLGRGTQGFYSDISERDVRDVQADVIANYAIDTDRVMLSGYSMGGYGTLRLAALYPQDYAAGINWVGFTGSLLNLPLADTLLGSLSDLTGATLTSPLLSGFQELQTESSLGAQGNVVDYVGNLKYIPTTHAYSGADEIVHVTTALALQEAFVNSDSDYVFYLHPVAEHLTYIQLDEWQKMADYSRDRVRVQRPATVRYRYEPALDYPEYALFHNQAYWVSEIENRTVEASQINLNSDGCGETLFDRTFDTGLGEYPVPWVSTERTLTQSGTAEAGNTLSGSLDNVFRLTVDVQDSCLTGSLHYNIHSDGAATLRLSDGRQINLVSGDNSGFLP</sequence>
<feature type="signal peptide" evidence="2">
    <location>
        <begin position="1"/>
        <end position="19"/>
    </location>
</feature>
<accession>A0A6N7LWN0</accession>
<organism evidence="3 4">
    <name type="scientific">Alcanivorax sediminis</name>
    <dbReference type="NCBI Taxonomy" id="2663008"/>
    <lineage>
        <taxon>Bacteria</taxon>
        <taxon>Pseudomonadati</taxon>
        <taxon>Pseudomonadota</taxon>
        <taxon>Gammaproteobacteria</taxon>
        <taxon>Oceanospirillales</taxon>
        <taxon>Alcanivoracaceae</taxon>
        <taxon>Alcanivorax</taxon>
    </lineage>
</organism>
<dbReference type="Proteomes" id="UP000469421">
    <property type="component" value="Unassembled WGS sequence"/>
</dbReference>
<proteinExistence type="predicted"/>
<dbReference type="InterPro" id="IPR029058">
    <property type="entry name" value="AB_hydrolase_fold"/>
</dbReference>
<protein>
    <submittedName>
        <fullName evidence="3">Uncharacterized protein</fullName>
    </submittedName>
</protein>
<dbReference type="InterPro" id="IPR050955">
    <property type="entry name" value="Plant_Biomass_Hydrol_Est"/>
</dbReference>
<feature type="chain" id="PRO_5026792446" evidence="2">
    <location>
        <begin position="20"/>
        <end position="725"/>
    </location>
</feature>
<dbReference type="PROSITE" id="PS51257">
    <property type="entry name" value="PROKAR_LIPOPROTEIN"/>
    <property type="match status" value="1"/>
</dbReference>
<evidence type="ECO:0000313" key="4">
    <source>
        <dbReference type="Proteomes" id="UP000469421"/>
    </source>
</evidence>
<dbReference type="RefSeq" id="WP_153499335.1">
    <property type="nucleotide sequence ID" value="NZ_WIRE01000001.1"/>
</dbReference>
<dbReference type="PANTHER" id="PTHR43037:SF1">
    <property type="entry name" value="BLL1128 PROTEIN"/>
    <property type="match status" value="1"/>
</dbReference>
<keyword evidence="1 2" id="KW-0732">Signal</keyword>
<dbReference type="AlphaFoldDB" id="A0A6N7LWN0"/>
<dbReference type="Gene3D" id="3.40.50.1820">
    <property type="entry name" value="alpha/beta hydrolase"/>
    <property type="match status" value="1"/>
</dbReference>
<keyword evidence="4" id="KW-1185">Reference proteome</keyword>
<gene>
    <name evidence="3" type="ORF">GFN93_04675</name>
</gene>
<dbReference type="SUPFAM" id="SSF53474">
    <property type="entry name" value="alpha/beta-Hydrolases"/>
    <property type="match status" value="1"/>
</dbReference>
<reference evidence="3 4" key="1">
    <citation type="submission" date="2019-10" db="EMBL/GenBank/DDBJ databases">
        <title>Alcanivorax sp.PA15-N-34 draft genome sequence.</title>
        <authorList>
            <person name="Liao X."/>
            <person name="Shao Z."/>
        </authorList>
    </citation>
    <scope>NUCLEOTIDE SEQUENCE [LARGE SCALE GENOMIC DNA]</scope>
    <source>
        <strain evidence="3 4">PA15-N-34</strain>
    </source>
</reference>
<dbReference type="EMBL" id="WIRE01000001">
    <property type="protein sequence ID" value="MQX52530.1"/>
    <property type="molecule type" value="Genomic_DNA"/>
</dbReference>
<evidence type="ECO:0000256" key="2">
    <source>
        <dbReference type="SAM" id="SignalP"/>
    </source>
</evidence>
<dbReference type="PANTHER" id="PTHR43037">
    <property type="entry name" value="UNNAMED PRODUCT-RELATED"/>
    <property type="match status" value="1"/>
</dbReference>
<comment type="caution">
    <text evidence="3">The sequence shown here is derived from an EMBL/GenBank/DDBJ whole genome shotgun (WGS) entry which is preliminary data.</text>
</comment>
<name>A0A6N7LWN0_9GAMM</name>
<evidence type="ECO:0000313" key="3">
    <source>
        <dbReference type="EMBL" id="MQX52530.1"/>
    </source>
</evidence>